<dbReference type="HOGENOM" id="CLU_2001206_0_0_5"/>
<evidence type="ECO:0000256" key="1">
    <source>
        <dbReference type="ARBA" id="ARBA00009129"/>
    </source>
</evidence>
<dbReference type="STRING" id="460265.Mnod_0951"/>
<keyword evidence="2" id="KW-1133">Transmembrane helix</keyword>
<dbReference type="SUPFAM" id="SSF69047">
    <property type="entry name" value="Hypothetical protein YjbJ"/>
    <property type="match status" value="1"/>
</dbReference>
<gene>
    <name evidence="5" type="ordered locus">Mnod_0951</name>
</gene>
<dbReference type="eggNOG" id="COG3237">
    <property type="taxonomic scope" value="Bacteria"/>
</dbReference>
<dbReference type="Pfam" id="PF05532">
    <property type="entry name" value="CsbD"/>
    <property type="match status" value="1"/>
</dbReference>
<name>B8IHS6_METNO</name>
<dbReference type="Proteomes" id="UP000008207">
    <property type="component" value="Chromosome"/>
</dbReference>
<dbReference type="InterPro" id="IPR008462">
    <property type="entry name" value="CsbD"/>
</dbReference>
<keyword evidence="2" id="KW-0472">Membrane</keyword>
<evidence type="ECO:0000256" key="3">
    <source>
        <dbReference type="SAM" id="SignalP"/>
    </source>
</evidence>
<keyword evidence="6" id="KW-1185">Reference proteome</keyword>
<evidence type="ECO:0000256" key="2">
    <source>
        <dbReference type="SAM" id="Phobius"/>
    </source>
</evidence>
<evidence type="ECO:0000313" key="6">
    <source>
        <dbReference type="Proteomes" id="UP000008207"/>
    </source>
</evidence>
<dbReference type="InterPro" id="IPR036629">
    <property type="entry name" value="YjbJ_sf"/>
</dbReference>
<protein>
    <submittedName>
        <fullName evidence="5">CsbD family protein</fullName>
    </submittedName>
</protein>
<feature type="chain" id="PRO_5002874558" evidence="3">
    <location>
        <begin position="23"/>
        <end position="124"/>
    </location>
</feature>
<comment type="similarity">
    <text evidence="1">Belongs to the UPF0337 (CsbD) family.</text>
</comment>
<evidence type="ECO:0000259" key="4">
    <source>
        <dbReference type="Pfam" id="PF05532"/>
    </source>
</evidence>
<feature type="signal peptide" evidence="3">
    <location>
        <begin position="1"/>
        <end position="22"/>
    </location>
</feature>
<reference evidence="5 6" key="1">
    <citation type="submission" date="2009-01" db="EMBL/GenBank/DDBJ databases">
        <title>Complete sequence of chromosome of Methylobacterium nodulans ORS 2060.</title>
        <authorList>
            <consortium name="US DOE Joint Genome Institute"/>
            <person name="Lucas S."/>
            <person name="Copeland A."/>
            <person name="Lapidus A."/>
            <person name="Glavina del Rio T."/>
            <person name="Dalin E."/>
            <person name="Tice H."/>
            <person name="Bruce D."/>
            <person name="Goodwin L."/>
            <person name="Pitluck S."/>
            <person name="Sims D."/>
            <person name="Brettin T."/>
            <person name="Detter J.C."/>
            <person name="Han C."/>
            <person name="Larimer F."/>
            <person name="Land M."/>
            <person name="Hauser L."/>
            <person name="Kyrpides N."/>
            <person name="Ivanova N."/>
            <person name="Marx C.J."/>
            <person name="Richardson P."/>
        </authorList>
    </citation>
    <scope>NUCLEOTIDE SEQUENCE [LARGE SCALE GENOMIC DNA]</scope>
    <source>
        <strain evidence="6">LMG 21967 / CNCM I-2342 / ORS 2060</strain>
    </source>
</reference>
<proteinExistence type="inferred from homology"/>
<dbReference type="KEGG" id="mno:Mnod_0951"/>
<keyword evidence="2" id="KW-0812">Transmembrane</keyword>
<feature type="transmembrane region" description="Helical" evidence="2">
    <location>
        <begin position="32"/>
        <end position="53"/>
    </location>
</feature>
<feature type="domain" description="CsbD-like" evidence="4">
    <location>
        <begin position="71"/>
        <end position="122"/>
    </location>
</feature>
<dbReference type="Gene3D" id="1.10.1470.10">
    <property type="entry name" value="YjbJ"/>
    <property type="match status" value="1"/>
</dbReference>
<keyword evidence="3" id="KW-0732">Signal</keyword>
<sequence length="124" mass="12893">MRSFFLLVPAALSMLAASPSLAQDTAPASSGGSMTWLWIVLLLIVLGGAAWYFGFARNRSTRTSAPGVDRDRIAGSAEQAKGSLKEGVGNVLGDAKLQAEGKLDKAEGKAQSTVGGIKDTLRGR</sequence>
<accession>B8IHS6</accession>
<dbReference type="AlphaFoldDB" id="B8IHS6"/>
<organism evidence="5 6">
    <name type="scientific">Methylobacterium nodulans (strain LMG 21967 / CNCM I-2342 / ORS 2060)</name>
    <dbReference type="NCBI Taxonomy" id="460265"/>
    <lineage>
        <taxon>Bacteria</taxon>
        <taxon>Pseudomonadati</taxon>
        <taxon>Pseudomonadota</taxon>
        <taxon>Alphaproteobacteria</taxon>
        <taxon>Hyphomicrobiales</taxon>
        <taxon>Methylobacteriaceae</taxon>
        <taxon>Methylobacterium</taxon>
    </lineage>
</organism>
<dbReference type="EMBL" id="CP001349">
    <property type="protein sequence ID" value="ACL55964.1"/>
    <property type="molecule type" value="Genomic_DNA"/>
</dbReference>
<evidence type="ECO:0000313" key="5">
    <source>
        <dbReference type="EMBL" id="ACL55964.1"/>
    </source>
</evidence>